<feature type="domain" description="PIN" evidence="1">
    <location>
        <begin position="2"/>
        <end position="36"/>
    </location>
</feature>
<evidence type="ECO:0000259" key="1">
    <source>
        <dbReference type="Pfam" id="PF13470"/>
    </source>
</evidence>
<dbReference type="Pfam" id="PF13470">
    <property type="entry name" value="PIN_3"/>
    <property type="match status" value="1"/>
</dbReference>
<dbReference type="AlphaFoldDB" id="A0A951QT28"/>
<evidence type="ECO:0000313" key="2">
    <source>
        <dbReference type="EMBL" id="MBW4670567.1"/>
    </source>
</evidence>
<name>A0A951QT28_9CYAN</name>
<reference evidence="2" key="1">
    <citation type="submission" date="2021-05" db="EMBL/GenBank/DDBJ databases">
        <authorList>
            <person name="Pietrasiak N."/>
            <person name="Ward R."/>
            <person name="Stajich J.E."/>
            <person name="Kurbessoian T."/>
        </authorList>
    </citation>
    <scope>NUCLEOTIDE SEQUENCE</scope>
    <source>
        <strain evidence="2">GSE-NOS-MK-12-04C</strain>
    </source>
</reference>
<proteinExistence type="predicted"/>
<dbReference type="InterPro" id="IPR029060">
    <property type="entry name" value="PIN-like_dom_sf"/>
</dbReference>
<comment type="caution">
    <text evidence="2">The sequence shown here is derived from an EMBL/GenBank/DDBJ whole genome shotgun (WGS) entry which is preliminary data.</text>
</comment>
<organism evidence="2 3">
    <name type="scientific">Cyanomargarita calcarea GSE-NOS-MK-12-04C</name>
    <dbReference type="NCBI Taxonomy" id="2839659"/>
    <lineage>
        <taxon>Bacteria</taxon>
        <taxon>Bacillati</taxon>
        <taxon>Cyanobacteriota</taxon>
        <taxon>Cyanophyceae</taxon>
        <taxon>Nostocales</taxon>
        <taxon>Cyanomargaritaceae</taxon>
        <taxon>Cyanomargarita</taxon>
    </lineage>
</organism>
<protein>
    <submittedName>
        <fullName evidence="2">PIN domain-containing protein</fullName>
    </submittedName>
</protein>
<evidence type="ECO:0000313" key="3">
    <source>
        <dbReference type="Proteomes" id="UP000729701"/>
    </source>
</evidence>
<dbReference type="SUPFAM" id="SSF88723">
    <property type="entry name" value="PIN domain-like"/>
    <property type="match status" value="1"/>
</dbReference>
<dbReference type="EMBL" id="JAHHGZ010000032">
    <property type="protein sequence ID" value="MBW4670567.1"/>
    <property type="molecule type" value="Genomic_DNA"/>
</dbReference>
<gene>
    <name evidence="2" type="ORF">KME60_24905</name>
</gene>
<dbReference type="InterPro" id="IPR002716">
    <property type="entry name" value="PIN_dom"/>
</dbReference>
<sequence>MRVLVDTNVILDFLQEREPFVEDAAKVFELIDAGELGYLFNWKS</sequence>
<reference evidence="2" key="2">
    <citation type="journal article" date="2022" name="Microbiol. Resour. Announc.">
        <title>Metagenome Sequencing to Explore Phylogenomics of Terrestrial Cyanobacteria.</title>
        <authorList>
            <person name="Ward R.D."/>
            <person name="Stajich J.E."/>
            <person name="Johansen J.R."/>
            <person name="Huntemann M."/>
            <person name="Clum A."/>
            <person name="Foster B."/>
            <person name="Foster B."/>
            <person name="Roux S."/>
            <person name="Palaniappan K."/>
            <person name="Varghese N."/>
            <person name="Mukherjee S."/>
            <person name="Reddy T.B.K."/>
            <person name="Daum C."/>
            <person name="Copeland A."/>
            <person name="Chen I.A."/>
            <person name="Ivanova N.N."/>
            <person name="Kyrpides N.C."/>
            <person name="Shapiro N."/>
            <person name="Eloe-Fadrosh E.A."/>
            <person name="Pietrasiak N."/>
        </authorList>
    </citation>
    <scope>NUCLEOTIDE SEQUENCE</scope>
    <source>
        <strain evidence="2">GSE-NOS-MK-12-04C</strain>
    </source>
</reference>
<dbReference type="Proteomes" id="UP000729701">
    <property type="component" value="Unassembled WGS sequence"/>
</dbReference>
<accession>A0A951QT28</accession>